<proteinExistence type="predicted"/>
<accession>A0A6B8W5L4</accession>
<dbReference type="RefSeq" id="WP_156230769.1">
    <property type="nucleotide sequence ID" value="NZ_CP046455.1"/>
</dbReference>
<dbReference type="AlphaFoldDB" id="A0A6B8W5L4"/>
<evidence type="ECO:0000313" key="2">
    <source>
        <dbReference type="Proteomes" id="UP000424462"/>
    </source>
</evidence>
<reference evidence="1 2" key="1">
    <citation type="submission" date="2019-11" db="EMBL/GenBank/DDBJ databases">
        <title>Complete genome sequence of Corynebacterium kalinowskii 1959, a novel Corynebacterium species isolated from soil of a small paddock in Vilsendorf, Germany.</title>
        <authorList>
            <person name="Schaffert L."/>
            <person name="Ruwe M."/>
            <person name="Milse J."/>
            <person name="Hanuschka K."/>
            <person name="Ortseifen V."/>
            <person name="Droste J."/>
            <person name="Brandt D."/>
            <person name="Schlueter L."/>
            <person name="Kutter Y."/>
            <person name="Vinke S."/>
            <person name="Viehoefer P."/>
            <person name="Jacob L."/>
            <person name="Luebke N.-C."/>
            <person name="Schulte-Berndt E."/>
            <person name="Hain C."/>
            <person name="Linder M."/>
            <person name="Schmidt P."/>
            <person name="Wollenschlaeger L."/>
            <person name="Luttermann T."/>
            <person name="Thieme E."/>
            <person name="Hassa J."/>
            <person name="Haak M."/>
            <person name="Wittchen M."/>
            <person name="Mentz A."/>
            <person name="Persicke M."/>
            <person name="Busche T."/>
            <person name="Ruckert C."/>
        </authorList>
    </citation>
    <scope>NUCLEOTIDE SEQUENCE [LARGE SCALE GENOMIC DNA]</scope>
    <source>
        <strain evidence="1 2">2039</strain>
    </source>
</reference>
<dbReference type="Proteomes" id="UP000424462">
    <property type="component" value="Chromosome"/>
</dbReference>
<keyword evidence="2" id="KW-1185">Reference proteome</keyword>
<evidence type="ECO:0000313" key="1">
    <source>
        <dbReference type="EMBL" id="QGU07257.1"/>
    </source>
</evidence>
<dbReference type="EMBL" id="CP046455">
    <property type="protein sequence ID" value="QGU07257.1"/>
    <property type="molecule type" value="Genomic_DNA"/>
</dbReference>
<sequence>MHTDQLEAANTLHSDFLDAEGINFGYHLPAFPILYAEYVASQVRMFADQKPTVVYIAHGLKMDRKWDQVQSLDEHRGARTALLQWCHLWSAISPG</sequence>
<protein>
    <submittedName>
        <fullName evidence="1">Uncharacterized protein</fullName>
    </submittedName>
</protein>
<organism evidence="1 2">
    <name type="scientific">Corynebacterium occultum</name>
    <dbReference type="NCBI Taxonomy" id="2675219"/>
    <lineage>
        <taxon>Bacteria</taxon>
        <taxon>Bacillati</taxon>
        <taxon>Actinomycetota</taxon>
        <taxon>Actinomycetes</taxon>
        <taxon>Mycobacteriales</taxon>
        <taxon>Corynebacteriaceae</taxon>
        <taxon>Corynebacterium</taxon>
    </lineage>
</organism>
<dbReference type="KEGG" id="cok:COCCU_06595"/>
<gene>
    <name evidence="1" type="ORF">COCCU_06595</name>
</gene>
<name>A0A6B8W5L4_9CORY</name>